<dbReference type="PROSITE" id="PS50110">
    <property type="entry name" value="RESPONSE_REGULATORY"/>
    <property type="match status" value="1"/>
</dbReference>
<evidence type="ECO:0000259" key="4">
    <source>
        <dbReference type="PROSITE" id="PS50930"/>
    </source>
</evidence>
<dbReference type="CDD" id="cd17532">
    <property type="entry name" value="REC_LytTR_AlgR-like"/>
    <property type="match status" value="1"/>
</dbReference>
<dbReference type="GO" id="GO:0003677">
    <property type="term" value="F:DNA binding"/>
    <property type="evidence" value="ECO:0007669"/>
    <property type="project" value="InterPro"/>
</dbReference>
<dbReference type="SMART" id="SM00850">
    <property type="entry name" value="LytTR"/>
    <property type="match status" value="1"/>
</dbReference>
<dbReference type="Gene3D" id="3.40.50.2300">
    <property type="match status" value="1"/>
</dbReference>
<dbReference type="OrthoDB" id="236568at2"/>
<dbReference type="GO" id="GO:0000156">
    <property type="term" value="F:phosphorelay response regulator activity"/>
    <property type="evidence" value="ECO:0007669"/>
    <property type="project" value="InterPro"/>
</dbReference>
<dbReference type="AlphaFoldDB" id="A0A1H4EJV4"/>
<protein>
    <submittedName>
        <fullName evidence="5">Two component transcriptional regulator, LytTR family</fullName>
    </submittedName>
</protein>
<dbReference type="InterPro" id="IPR007492">
    <property type="entry name" value="LytTR_DNA-bd_dom"/>
</dbReference>
<evidence type="ECO:0000313" key="6">
    <source>
        <dbReference type="Proteomes" id="UP000198773"/>
    </source>
</evidence>
<organism evidence="5 6">
    <name type="scientific">Alkalimonas amylolytica</name>
    <dbReference type="NCBI Taxonomy" id="152573"/>
    <lineage>
        <taxon>Bacteria</taxon>
        <taxon>Pseudomonadati</taxon>
        <taxon>Pseudomonadota</taxon>
        <taxon>Gammaproteobacteria</taxon>
        <taxon>Alkalimonas</taxon>
    </lineage>
</organism>
<dbReference type="EMBL" id="FNRM01000007">
    <property type="protein sequence ID" value="SEA84958.1"/>
    <property type="molecule type" value="Genomic_DNA"/>
</dbReference>
<dbReference type="SMART" id="SM00448">
    <property type="entry name" value="REC"/>
    <property type="match status" value="1"/>
</dbReference>
<dbReference type="SUPFAM" id="SSF52172">
    <property type="entry name" value="CheY-like"/>
    <property type="match status" value="1"/>
</dbReference>
<evidence type="ECO:0000256" key="2">
    <source>
        <dbReference type="PROSITE-ProRule" id="PRU00169"/>
    </source>
</evidence>
<dbReference type="InterPro" id="IPR001789">
    <property type="entry name" value="Sig_transdc_resp-reg_receiver"/>
</dbReference>
<keyword evidence="1" id="KW-0902">Two-component regulatory system</keyword>
<feature type="domain" description="Response regulatory" evidence="3">
    <location>
        <begin position="4"/>
        <end position="115"/>
    </location>
</feature>
<dbReference type="InterPro" id="IPR046947">
    <property type="entry name" value="LytR-like"/>
</dbReference>
<accession>A0A1H4EJV4</accession>
<dbReference type="Gene3D" id="2.40.50.1020">
    <property type="entry name" value="LytTr DNA-binding domain"/>
    <property type="match status" value="1"/>
</dbReference>
<dbReference type="PANTHER" id="PTHR37299">
    <property type="entry name" value="TRANSCRIPTIONAL REGULATOR-RELATED"/>
    <property type="match status" value="1"/>
</dbReference>
<dbReference type="PROSITE" id="PS50930">
    <property type="entry name" value="HTH_LYTTR"/>
    <property type="match status" value="1"/>
</dbReference>
<dbReference type="Proteomes" id="UP000198773">
    <property type="component" value="Unassembled WGS sequence"/>
</dbReference>
<feature type="modified residue" description="4-aspartylphosphate" evidence="2">
    <location>
        <position position="55"/>
    </location>
</feature>
<dbReference type="RefSeq" id="WP_091343906.1">
    <property type="nucleotide sequence ID" value="NZ_FNRM01000007.1"/>
</dbReference>
<evidence type="ECO:0000313" key="5">
    <source>
        <dbReference type="EMBL" id="SEA84958.1"/>
    </source>
</evidence>
<sequence>MSYRCLIVDDEPLVRASIRYLLAEHADMEVIAEAENGQQALQAIEDLQPDLLFLDIDMPGMDGLELLQQLVKPPVVVFCTAYAEHAVTAFELSAQDYLLKPFSDERFLQMLNRCRQKLQQRDTLSWQQLQLISQQLAAKSGYKEKIIIRDPGRVKIIPVKDICWVGSSGNYVEFHLQNDERSYLLRETMTRLEQQLDPAIFARVHRCTLVRKSEIIELRPGDKGDATLVLKNGQLVQMSRNYRHVLQELFES</sequence>
<name>A0A1H4EJV4_ALKAM</name>
<gene>
    <name evidence="5" type="ORF">SAMN04488051_10766</name>
</gene>
<reference evidence="5 6" key="1">
    <citation type="submission" date="2016-10" db="EMBL/GenBank/DDBJ databases">
        <authorList>
            <person name="de Groot N.N."/>
        </authorList>
    </citation>
    <scope>NUCLEOTIDE SEQUENCE [LARGE SCALE GENOMIC DNA]</scope>
    <source>
        <strain evidence="5 6">CGMCC 1.3430</strain>
    </source>
</reference>
<evidence type="ECO:0000259" key="3">
    <source>
        <dbReference type="PROSITE" id="PS50110"/>
    </source>
</evidence>
<dbReference type="Pfam" id="PF00072">
    <property type="entry name" value="Response_reg"/>
    <property type="match status" value="1"/>
</dbReference>
<dbReference type="STRING" id="152573.SAMN04488051_10766"/>
<dbReference type="InterPro" id="IPR011006">
    <property type="entry name" value="CheY-like_superfamily"/>
</dbReference>
<dbReference type="PANTHER" id="PTHR37299:SF1">
    <property type="entry name" value="STAGE 0 SPORULATION PROTEIN A HOMOLOG"/>
    <property type="match status" value="1"/>
</dbReference>
<proteinExistence type="predicted"/>
<feature type="domain" description="HTH LytTR-type" evidence="4">
    <location>
        <begin position="146"/>
        <end position="252"/>
    </location>
</feature>
<dbReference type="Pfam" id="PF04397">
    <property type="entry name" value="LytTR"/>
    <property type="match status" value="1"/>
</dbReference>
<keyword evidence="2" id="KW-0597">Phosphoprotein</keyword>
<keyword evidence="6" id="KW-1185">Reference proteome</keyword>
<evidence type="ECO:0000256" key="1">
    <source>
        <dbReference type="ARBA" id="ARBA00023012"/>
    </source>
</evidence>